<evidence type="ECO:0000256" key="2">
    <source>
        <dbReference type="ARBA" id="ARBA00006906"/>
    </source>
</evidence>
<dbReference type="GO" id="GO:0016829">
    <property type="term" value="F:lyase activity"/>
    <property type="evidence" value="ECO:0007669"/>
    <property type="project" value="UniProtKB-KW"/>
</dbReference>
<dbReference type="STRING" id="159291.SAMN05920897_11236"/>
<dbReference type="CDD" id="cd00452">
    <property type="entry name" value="KDPG_aldolase"/>
    <property type="match status" value="1"/>
</dbReference>
<dbReference type="InterPro" id="IPR013785">
    <property type="entry name" value="Aldolase_TIM"/>
</dbReference>
<dbReference type="PANTHER" id="PTHR30246:SF1">
    <property type="entry name" value="2-DEHYDRO-3-DEOXY-6-PHOSPHOGALACTONATE ALDOLASE-RELATED"/>
    <property type="match status" value="1"/>
</dbReference>
<evidence type="ECO:0000256" key="1">
    <source>
        <dbReference type="ARBA" id="ARBA00004761"/>
    </source>
</evidence>
<proteinExistence type="inferred from homology"/>
<dbReference type="SUPFAM" id="SSF51569">
    <property type="entry name" value="Aldolase"/>
    <property type="match status" value="1"/>
</dbReference>
<evidence type="ECO:0000313" key="7">
    <source>
        <dbReference type="Proteomes" id="UP000186400"/>
    </source>
</evidence>
<dbReference type="EMBL" id="FTMS01000012">
    <property type="protein sequence ID" value="SIQ63988.1"/>
    <property type="molecule type" value="Genomic_DNA"/>
</dbReference>
<dbReference type="Gene3D" id="3.20.20.70">
    <property type="entry name" value="Aldolase class I"/>
    <property type="match status" value="1"/>
</dbReference>
<dbReference type="InterPro" id="IPR000887">
    <property type="entry name" value="Aldlse_KDPG_KHG"/>
</dbReference>
<dbReference type="PROSITE" id="PS00160">
    <property type="entry name" value="ALDOLASE_KDPG_KHG_2"/>
    <property type="match status" value="1"/>
</dbReference>
<accession>A0A1N6UEA2</accession>
<evidence type="ECO:0000256" key="4">
    <source>
        <dbReference type="ARBA" id="ARBA00023239"/>
    </source>
</evidence>
<dbReference type="Proteomes" id="UP000186400">
    <property type="component" value="Unassembled WGS sequence"/>
</dbReference>
<dbReference type="Pfam" id="PF01081">
    <property type="entry name" value="Aldolase"/>
    <property type="match status" value="1"/>
</dbReference>
<evidence type="ECO:0000313" key="6">
    <source>
        <dbReference type="EMBL" id="SIQ63988.1"/>
    </source>
</evidence>
<gene>
    <name evidence="6" type="ORF">SAMN05920897_11236</name>
</gene>
<dbReference type="RefSeq" id="WP_076489133.1">
    <property type="nucleotide sequence ID" value="NZ_FTMS01000012.1"/>
</dbReference>
<name>A0A1N6UEA2_9SPIO</name>
<keyword evidence="5" id="KW-0119">Carbohydrate metabolism</keyword>
<protein>
    <submittedName>
        <fullName evidence="6">2-keto-3-deoxy-phosphogluconate aldolase</fullName>
    </submittedName>
</protein>
<evidence type="ECO:0000256" key="3">
    <source>
        <dbReference type="ARBA" id="ARBA00011233"/>
    </source>
</evidence>
<keyword evidence="4" id="KW-0456">Lyase</keyword>
<dbReference type="InterPro" id="IPR031338">
    <property type="entry name" value="KDPG/KHG_AS_2"/>
</dbReference>
<dbReference type="OrthoDB" id="9802667at2"/>
<dbReference type="AlphaFoldDB" id="A0A1N6UEA2"/>
<dbReference type="NCBIfam" id="TIGR01182">
    <property type="entry name" value="eda"/>
    <property type="match status" value="1"/>
</dbReference>
<organism evidence="6 7">
    <name type="scientific">Alkalispirochaeta americana</name>
    <dbReference type="NCBI Taxonomy" id="159291"/>
    <lineage>
        <taxon>Bacteria</taxon>
        <taxon>Pseudomonadati</taxon>
        <taxon>Spirochaetota</taxon>
        <taxon>Spirochaetia</taxon>
        <taxon>Spirochaetales</taxon>
        <taxon>Spirochaetaceae</taxon>
        <taxon>Alkalispirochaeta</taxon>
    </lineage>
</organism>
<evidence type="ECO:0000256" key="5">
    <source>
        <dbReference type="ARBA" id="ARBA00023277"/>
    </source>
</evidence>
<comment type="subunit">
    <text evidence="3">Homotrimer.</text>
</comment>
<keyword evidence="7" id="KW-1185">Reference proteome</keyword>
<sequence length="218" mass="22870">MQDFLVTSRVVAVFAPPAPDDAVWAAAILVDEGFPLVEITFRNEAARDNIEALVRKVPEAVVGAGTVLTREQAEVACAAGARFLVSPGLAPDVGSFADQKGIPYIPGVFTPSEVQVALAQGRRILKFFPAEAGGGPNLIKALAPVYPQVSFIPTGGIGLHNLASYLCLPSVIACGGSFLVPSGAVRERDETALREAARQLRGLLNALDEPSACEQRHG</sequence>
<dbReference type="PANTHER" id="PTHR30246">
    <property type="entry name" value="2-KETO-3-DEOXY-6-PHOSPHOGLUCONATE ALDOLASE"/>
    <property type="match status" value="1"/>
</dbReference>
<comment type="pathway">
    <text evidence="1">Carbohydrate acid metabolism.</text>
</comment>
<comment type="similarity">
    <text evidence="2">Belongs to the KHG/KDPG aldolase family.</text>
</comment>
<reference evidence="6 7" key="1">
    <citation type="submission" date="2017-01" db="EMBL/GenBank/DDBJ databases">
        <authorList>
            <person name="Mah S.A."/>
            <person name="Swanson W.J."/>
            <person name="Moy G.W."/>
            <person name="Vacquier V.D."/>
        </authorList>
    </citation>
    <scope>NUCLEOTIDE SEQUENCE [LARGE SCALE GENOMIC DNA]</scope>
    <source>
        <strain evidence="6 7">ASpG1</strain>
    </source>
</reference>